<comment type="similarity">
    <text evidence="1">Belongs to the LysR transcriptional regulatory family.</text>
</comment>
<keyword evidence="4" id="KW-0804">Transcription</keyword>
<dbReference type="EMBL" id="BSRI01000001">
    <property type="protein sequence ID" value="GLV55179.1"/>
    <property type="molecule type" value="Genomic_DNA"/>
</dbReference>
<feature type="domain" description="HTH lysR-type" evidence="6">
    <location>
        <begin position="1"/>
        <end position="58"/>
    </location>
</feature>
<dbReference type="InterPro" id="IPR036390">
    <property type="entry name" value="WH_DNA-bd_sf"/>
</dbReference>
<evidence type="ECO:0000256" key="2">
    <source>
        <dbReference type="ARBA" id="ARBA00023015"/>
    </source>
</evidence>
<comment type="caution">
    <text evidence="7">The sequence shown here is derived from an EMBL/GenBank/DDBJ whole genome shotgun (WGS) entry which is preliminary data.</text>
</comment>
<keyword evidence="3" id="KW-0238">DNA-binding</keyword>
<protein>
    <submittedName>
        <fullName evidence="7">LysR family transcriptional regulator</fullName>
    </submittedName>
</protein>
<proteinExistence type="inferred from homology"/>
<dbReference type="Gene3D" id="1.10.10.10">
    <property type="entry name" value="Winged helix-like DNA-binding domain superfamily/Winged helix DNA-binding domain"/>
    <property type="match status" value="1"/>
</dbReference>
<keyword evidence="8" id="KW-1185">Reference proteome</keyword>
<dbReference type="PRINTS" id="PR00039">
    <property type="entry name" value="HTHLYSR"/>
</dbReference>
<dbReference type="Pfam" id="PF00126">
    <property type="entry name" value="HTH_1"/>
    <property type="match status" value="1"/>
</dbReference>
<evidence type="ECO:0000313" key="7">
    <source>
        <dbReference type="EMBL" id="GLV55179.1"/>
    </source>
</evidence>
<reference evidence="7 8" key="1">
    <citation type="submission" date="2023-02" db="EMBL/GenBank/DDBJ databases">
        <title>Dictyobacter halimunensis sp. nov., a new member of the class Ktedonobacteria from forest soil in a geothermal area.</title>
        <authorList>
            <person name="Rachmania M.K."/>
            <person name="Ningsih F."/>
            <person name="Sakai Y."/>
            <person name="Yabe S."/>
            <person name="Yokota A."/>
            <person name="Sjamsuridzal W."/>
        </authorList>
    </citation>
    <scope>NUCLEOTIDE SEQUENCE [LARGE SCALE GENOMIC DNA]</scope>
    <source>
        <strain evidence="7 8">S3.2.2.5</strain>
    </source>
</reference>
<evidence type="ECO:0000256" key="5">
    <source>
        <dbReference type="SAM" id="MobiDB-lite"/>
    </source>
</evidence>
<evidence type="ECO:0000256" key="3">
    <source>
        <dbReference type="ARBA" id="ARBA00023125"/>
    </source>
</evidence>
<dbReference type="SUPFAM" id="SSF46785">
    <property type="entry name" value="Winged helix' DNA-binding domain"/>
    <property type="match status" value="1"/>
</dbReference>
<name>A0ABQ6FN87_9CHLR</name>
<dbReference type="Gene3D" id="3.40.190.290">
    <property type="match status" value="1"/>
</dbReference>
<organism evidence="7 8">
    <name type="scientific">Dictyobacter halimunensis</name>
    <dbReference type="NCBI Taxonomy" id="3026934"/>
    <lineage>
        <taxon>Bacteria</taxon>
        <taxon>Bacillati</taxon>
        <taxon>Chloroflexota</taxon>
        <taxon>Ktedonobacteria</taxon>
        <taxon>Ktedonobacterales</taxon>
        <taxon>Dictyobacteraceae</taxon>
        <taxon>Dictyobacter</taxon>
    </lineage>
</organism>
<dbReference type="PANTHER" id="PTHR30419:SF28">
    <property type="entry name" value="HTH-TYPE TRANSCRIPTIONAL REGULATOR BSDA"/>
    <property type="match status" value="1"/>
</dbReference>
<dbReference type="InterPro" id="IPR036388">
    <property type="entry name" value="WH-like_DNA-bd_sf"/>
</dbReference>
<accession>A0ABQ6FN87</accession>
<feature type="compositionally biased region" description="Polar residues" evidence="5">
    <location>
        <begin position="307"/>
        <end position="331"/>
    </location>
</feature>
<sequence length="331" mass="37115">MDLLQLRYFQTVARHEHMTRAAEELTIAQPSLSKMIAHLEKELGVPLFDRHGRQIRLNKFGQIFLQRVERAFFELDEGKRELQDMAGLEHGSIGIGTANVNLLAEILSVFCARYPAISFRLFQQPNLAMIEQLEHGEIDICLASPPVERAGIGWIALMTEEIFLIVPSNHRLAERESIDLSEVANDAFVSVKPGYGLRDISDQYCQQAGFTPKIIFEGDEPAAIRGLVRAGLGITFTSAVSWQTIIQQPDPSFSVLRIERPICRRTIGLAWSQERYLSLAARQFRQFVIDYFAYNRETLAHLPPSMQAKTPSTPGGQASSLRGENSTSSNA</sequence>
<dbReference type="PROSITE" id="PS50931">
    <property type="entry name" value="HTH_LYSR"/>
    <property type="match status" value="1"/>
</dbReference>
<evidence type="ECO:0000313" key="8">
    <source>
        <dbReference type="Proteomes" id="UP001344906"/>
    </source>
</evidence>
<evidence type="ECO:0000259" key="6">
    <source>
        <dbReference type="PROSITE" id="PS50931"/>
    </source>
</evidence>
<feature type="region of interest" description="Disordered" evidence="5">
    <location>
        <begin position="304"/>
        <end position="331"/>
    </location>
</feature>
<dbReference type="Pfam" id="PF03466">
    <property type="entry name" value="LysR_substrate"/>
    <property type="match status" value="1"/>
</dbReference>
<dbReference type="SUPFAM" id="SSF53850">
    <property type="entry name" value="Periplasmic binding protein-like II"/>
    <property type="match status" value="1"/>
</dbReference>
<dbReference type="InterPro" id="IPR050950">
    <property type="entry name" value="HTH-type_LysR_regulators"/>
</dbReference>
<dbReference type="Proteomes" id="UP001344906">
    <property type="component" value="Unassembled WGS sequence"/>
</dbReference>
<evidence type="ECO:0000256" key="4">
    <source>
        <dbReference type="ARBA" id="ARBA00023163"/>
    </source>
</evidence>
<keyword evidence="2" id="KW-0805">Transcription regulation</keyword>
<dbReference type="InterPro" id="IPR000847">
    <property type="entry name" value="LysR_HTH_N"/>
</dbReference>
<gene>
    <name evidence="7" type="ORF">KDH_20260</name>
</gene>
<evidence type="ECO:0000256" key="1">
    <source>
        <dbReference type="ARBA" id="ARBA00009437"/>
    </source>
</evidence>
<dbReference type="InterPro" id="IPR005119">
    <property type="entry name" value="LysR_subst-bd"/>
</dbReference>
<dbReference type="PANTHER" id="PTHR30419">
    <property type="entry name" value="HTH-TYPE TRANSCRIPTIONAL REGULATOR YBHD"/>
    <property type="match status" value="1"/>
</dbReference>